<keyword evidence="4" id="KW-1185">Reference proteome</keyword>
<keyword evidence="1" id="KW-0732">Signal</keyword>
<protein>
    <recommendedName>
        <fullName evidence="2">IPT/TIG domain-containing protein</fullName>
    </recommendedName>
</protein>
<dbReference type="InterPro" id="IPR002909">
    <property type="entry name" value="IPT_dom"/>
</dbReference>
<dbReference type="PANTHER" id="PTHR46769">
    <property type="entry name" value="POLYCYSTIC KIDNEY AND HEPATIC DISEASE 1 (AUTOSOMAL RECESSIVE)-LIKE 1"/>
    <property type="match status" value="1"/>
</dbReference>
<dbReference type="OrthoDB" id="6161430at2759"/>
<dbReference type="InterPro" id="IPR014756">
    <property type="entry name" value="Ig_E-set"/>
</dbReference>
<reference evidence="3 4" key="1">
    <citation type="journal article" date="2018" name="Cell">
        <title>The Chara Genome: Secondary Complexity and Implications for Plant Terrestrialization.</title>
        <authorList>
            <person name="Nishiyama T."/>
            <person name="Sakayama H."/>
            <person name="Vries J.D."/>
            <person name="Buschmann H."/>
            <person name="Saint-Marcoux D."/>
            <person name="Ullrich K.K."/>
            <person name="Haas F.B."/>
            <person name="Vanderstraeten L."/>
            <person name="Becker D."/>
            <person name="Lang D."/>
            <person name="Vosolsobe S."/>
            <person name="Rombauts S."/>
            <person name="Wilhelmsson P.K.I."/>
            <person name="Janitza P."/>
            <person name="Kern R."/>
            <person name="Heyl A."/>
            <person name="Rumpler F."/>
            <person name="Villalobos L.I.A.C."/>
            <person name="Clay J.M."/>
            <person name="Skokan R."/>
            <person name="Toyoda A."/>
            <person name="Suzuki Y."/>
            <person name="Kagoshima H."/>
            <person name="Schijlen E."/>
            <person name="Tajeshwar N."/>
            <person name="Catarino B."/>
            <person name="Hetherington A.J."/>
            <person name="Saltykova A."/>
            <person name="Bonnot C."/>
            <person name="Breuninger H."/>
            <person name="Symeonidi A."/>
            <person name="Radhakrishnan G.V."/>
            <person name="Van Nieuwerburgh F."/>
            <person name="Deforce D."/>
            <person name="Chang C."/>
            <person name="Karol K.G."/>
            <person name="Hedrich R."/>
            <person name="Ulvskov P."/>
            <person name="Glockner G."/>
            <person name="Delwiche C.F."/>
            <person name="Petrasek J."/>
            <person name="Van de Peer Y."/>
            <person name="Friml J."/>
            <person name="Beilby M."/>
            <person name="Dolan L."/>
            <person name="Kohara Y."/>
            <person name="Sugano S."/>
            <person name="Fujiyama A."/>
            <person name="Delaux P.-M."/>
            <person name="Quint M."/>
            <person name="TheiBen G."/>
            <person name="Hagemann M."/>
            <person name="Harholt J."/>
            <person name="Dunand C."/>
            <person name="Zachgo S."/>
            <person name="Langdale J."/>
            <person name="Maumus F."/>
            <person name="Straeten D.V.D."/>
            <person name="Gould S.B."/>
            <person name="Rensing S.A."/>
        </authorList>
    </citation>
    <scope>NUCLEOTIDE SEQUENCE [LARGE SCALE GENOMIC DNA]</scope>
    <source>
        <strain evidence="3 4">S276</strain>
    </source>
</reference>
<dbReference type="PANTHER" id="PTHR46769:SF2">
    <property type="entry name" value="FIBROCYSTIN-L ISOFORM 2 PRECURSOR-RELATED"/>
    <property type="match status" value="1"/>
</dbReference>
<dbReference type="SUPFAM" id="SSF81296">
    <property type="entry name" value="E set domains"/>
    <property type="match status" value="3"/>
</dbReference>
<comment type="caution">
    <text evidence="3">The sequence shown here is derived from an EMBL/GenBank/DDBJ whole genome shotgun (WGS) entry which is preliminary data.</text>
</comment>
<dbReference type="CDD" id="cd00102">
    <property type="entry name" value="IPT"/>
    <property type="match status" value="1"/>
</dbReference>
<dbReference type="AlphaFoldDB" id="A0A388KJS0"/>
<dbReference type="InterPro" id="IPR013783">
    <property type="entry name" value="Ig-like_fold"/>
</dbReference>
<gene>
    <name evidence="3" type="ORF">CBR_g6428</name>
</gene>
<evidence type="ECO:0000259" key="2">
    <source>
        <dbReference type="SMART" id="SM00429"/>
    </source>
</evidence>
<feature type="domain" description="IPT/TIG" evidence="2">
    <location>
        <begin position="108"/>
        <end position="203"/>
    </location>
</feature>
<dbReference type="Gramene" id="GBG70300">
    <property type="protein sequence ID" value="GBG70300"/>
    <property type="gene ID" value="CBR_g6428"/>
</dbReference>
<dbReference type="SMART" id="SM00429">
    <property type="entry name" value="IPT"/>
    <property type="match status" value="2"/>
</dbReference>
<name>A0A388KJS0_CHABU</name>
<dbReference type="Proteomes" id="UP000265515">
    <property type="component" value="Unassembled WGS sequence"/>
</dbReference>
<proteinExistence type="predicted"/>
<dbReference type="InterPro" id="IPR052387">
    <property type="entry name" value="Fibrocystin"/>
</dbReference>
<evidence type="ECO:0000313" key="3">
    <source>
        <dbReference type="EMBL" id="GBG70300.1"/>
    </source>
</evidence>
<feature type="domain" description="IPT/TIG" evidence="2">
    <location>
        <begin position="305"/>
        <end position="403"/>
    </location>
</feature>
<accession>A0A388KJS0</accession>
<dbReference type="CDD" id="cd00603">
    <property type="entry name" value="IPT_PCSR"/>
    <property type="match status" value="2"/>
</dbReference>
<dbReference type="Gene3D" id="2.60.40.10">
    <property type="entry name" value="Immunoglobulins"/>
    <property type="match status" value="3"/>
</dbReference>
<sequence>MITEYRDPRQCELTYNSSLTPSLISVYPTEGTDGTAFKITGKRFTDNVTMVEVLIGGVLAEVISTNVTTISAVARPGMKSGPSDVEVFILGAGKAIANATAARVLIKTLKVTSASPAFVVLQGRTLVTVLGSGFRTESAKLSVRFGTGTSLDRAEVLQSSITDTSFICVSPPGIESYLDSAPVDIHVYLDFGNSTESVTLSAAATYIDPMTSELDYVVPLITSVSPSEAQAARTGELLIEGWFPGYYVVEKKYDDVIVHIGDDSTACVVISMTVEEIVCQYFTLTTGDHRVTVSLSGNGSTITADPVIRVFYGIFSISPQQGSMAGGTLVTIKGEGFVPSADPDWANVVFMEVPKSSMNPNGVVACNVENASSSEILCRTEGHCWTDESPTLFTTPSCDFSATSPSRVYLTTCKKNLSHWENLRCWGSDWRTVFAPCIDADTKQEVEGGSPCLYEFSAEDIMRMRVAILVAMADSDLCSLVSSRARLSTDWVLMAVILMLEDWAMLGEDGVDAVAEVTAADEVEADAATATAAR</sequence>
<dbReference type="Pfam" id="PF01833">
    <property type="entry name" value="TIG"/>
    <property type="match status" value="4"/>
</dbReference>
<evidence type="ECO:0000256" key="1">
    <source>
        <dbReference type="ARBA" id="ARBA00022729"/>
    </source>
</evidence>
<organism evidence="3 4">
    <name type="scientific">Chara braunii</name>
    <name type="common">Braun's stonewort</name>
    <dbReference type="NCBI Taxonomy" id="69332"/>
    <lineage>
        <taxon>Eukaryota</taxon>
        <taxon>Viridiplantae</taxon>
        <taxon>Streptophyta</taxon>
        <taxon>Charophyceae</taxon>
        <taxon>Charales</taxon>
        <taxon>Characeae</taxon>
        <taxon>Chara</taxon>
    </lineage>
</organism>
<dbReference type="EMBL" id="BFEA01000128">
    <property type="protein sequence ID" value="GBG70300.1"/>
    <property type="molecule type" value="Genomic_DNA"/>
</dbReference>
<evidence type="ECO:0000313" key="4">
    <source>
        <dbReference type="Proteomes" id="UP000265515"/>
    </source>
</evidence>